<feature type="binding site" evidence="8">
    <location>
        <position position="202"/>
    </location>
    <ligand>
        <name>Zn(2+)</name>
        <dbReference type="ChEBI" id="CHEBI:29105"/>
        <note>catalytic</note>
    </ligand>
</feature>
<feature type="domain" description="Peptidase M48" evidence="9">
    <location>
        <begin position="139"/>
        <end position="336"/>
    </location>
</feature>
<evidence type="ECO:0000256" key="4">
    <source>
        <dbReference type="ARBA" id="ARBA00022764"/>
    </source>
</evidence>
<dbReference type="InterPro" id="IPR011990">
    <property type="entry name" value="TPR-like_helical_dom_sf"/>
</dbReference>
<dbReference type="GO" id="GO:0008270">
    <property type="term" value="F:zinc ion binding"/>
    <property type="evidence" value="ECO:0007669"/>
    <property type="project" value="UniProtKB-UniRule"/>
</dbReference>
<comment type="cofactor">
    <cofactor evidence="8">
        <name>Zn(2+)</name>
        <dbReference type="ChEBI" id="CHEBI:29105"/>
    </cofactor>
    <text evidence="8">Binds 1 zinc ion per subunit.</text>
</comment>
<dbReference type="PANTHER" id="PTHR22726">
    <property type="entry name" value="METALLOENDOPEPTIDASE OMA1"/>
    <property type="match status" value="1"/>
</dbReference>
<comment type="subcellular location">
    <subcellularLocation>
        <location evidence="8">Periplasm</location>
    </subcellularLocation>
</comment>
<keyword evidence="4 8" id="KW-0574">Periplasm</keyword>
<gene>
    <name evidence="10" type="ORF">FW784_00735</name>
</gene>
<dbReference type="AlphaFoldDB" id="A0A5D8ZAS0"/>
<dbReference type="HAMAP" id="MF_00997">
    <property type="entry name" value="Protease_BepA"/>
    <property type="match status" value="1"/>
</dbReference>
<dbReference type="GO" id="GO:0051603">
    <property type="term" value="P:proteolysis involved in protein catabolic process"/>
    <property type="evidence" value="ECO:0007669"/>
    <property type="project" value="TreeGrafter"/>
</dbReference>
<dbReference type="GO" id="GO:0004222">
    <property type="term" value="F:metalloendopeptidase activity"/>
    <property type="evidence" value="ECO:0007669"/>
    <property type="project" value="InterPro"/>
</dbReference>
<keyword evidence="2 8" id="KW-0479">Metal-binding</keyword>
<reference evidence="10 11" key="1">
    <citation type="submission" date="2019-08" db="EMBL/GenBank/DDBJ databases">
        <title>Draft genome sequence of Lysobacter sp. UKS-15.</title>
        <authorList>
            <person name="Im W.-T."/>
        </authorList>
    </citation>
    <scope>NUCLEOTIDE SEQUENCE [LARGE SCALE GENOMIC DNA]</scope>
    <source>
        <strain evidence="10 11">UKS-15</strain>
    </source>
</reference>
<evidence type="ECO:0000313" key="11">
    <source>
        <dbReference type="Proteomes" id="UP000323164"/>
    </source>
</evidence>
<evidence type="ECO:0000256" key="3">
    <source>
        <dbReference type="ARBA" id="ARBA00022729"/>
    </source>
</evidence>
<comment type="caution">
    <text evidence="10">The sequence shown here is derived from an EMBL/GenBank/DDBJ whole genome shotgun (WGS) entry which is preliminary data.</text>
</comment>
<dbReference type="OrthoDB" id="9810445at2"/>
<keyword evidence="6 8" id="KW-0862">Zinc</keyword>
<keyword evidence="5 8" id="KW-0378">Hydrolase</keyword>
<evidence type="ECO:0000259" key="9">
    <source>
        <dbReference type="Pfam" id="PF01435"/>
    </source>
</evidence>
<proteinExistence type="inferred from homology"/>
<keyword evidence="11" id="KW-1185">Reference proteome</keyword>
<comment type="function">
    <text evidence="8">Functions as both a chaperone and a metalloprotease. Maintains the integrity of the outer membrane by promoting either the assembly or the elimination of outer membrane proteins, depending on their folding state.</text>
</comment>
<accession>A0A5D8ZAS0</accession>
<dbReference type="EMBL" id="VTRV01000004">
    <property type="protein sequence ID" value="TZF91730.1"/>
    <property type="molecule type" value="Genomic_DNA"/>
</dbReference>
<comment type="similarity">
    <text evidence="8">Belongs to the peptidase M48 family. BepA subfamily.</text>
</comment>
<name>A0A5D8ZAS0_9GAMM</name>
<evidence type="ECO:0000256" key="2">
    <source>
        <dbReference type="ARBA" id="ARBA00022723"/>
    </source>
</evidence>
<dbReference type="GO" id="GO:0042597">
    <property type="term" value="C:periplasmic space"/>
    <property type="evidence" value="ECO:0007669"/>
    <property type="project" value="UniProtKB-SubCell"/>
</dbReference>
<evidence type="ECO:0000256" key="6">
    <source>
        <dbReference type="ARBA" id="ARBA00022833"/>
    </source>
</evidence>
<evidence type="ECO:0000256" key="7">
    <source>
        <dbReference type="ARBA" id="ARBA00023049"/>
    </source>
</evidence>
<dbReference type="Gene3D" id="1.25.40.10">
    <property type="entry name" value="Tetratricopeptide repeat domain"/>
    <property type="match status" value="1"/>
</dbReference>
<dbReference type="Gene3D" id="3.30.2010.10">
    <property type="entry name" value="Metalloproteases ('zincins'), catalytic domain"/>
    <property type="match status" value="1"/>
</dbReference>
<dbReference type="Pfam" id="PF01435">
    <property type="entry name" value="Peptidase_M48"/>
    <property type="match status" value="1"/>
</dbReference>
<dbReference type="InterPro" id="IPR051156">
    <property type="entry name" value="Mito/Outer_Membr_Metalloprot"/>
</dbReference>
<dbReference type="Pfam" id="PF14559">
    <property type="entry name" value="TPR_19"/>
    <property type="match status" value="1"/>
</dbReference>
<dbReference type="PANTHER" id="PTHR22726:SF1">
    <property type="entry name" value="METALLOENDOPEPTIDASE OMA1, MITOCHONDRIAL"/>
    <property type="match status" value="1"/>
</dbReference>
<feature type="binding site" evidence="8">
    <location>
        <position position="206"/>
    </location>
    <ligand>
        <name>Zn(2+)</name>
        <dbReference type="ChEBI" id="CHEBI:29105"/>
        <note>catalytic</note>
    </ligand>
</feature>
<feature type="active site" description="Proton donor" evidence="8">
    <location>
        <position position="276"/>
    </location>
</feature>
<evidence type="ECO:0000256" key="5">
    <source>
        <dbReference type="ARBA" id="ARBA00022801"/>
    </source>
</evidence>
<protein>
    <recommendedName>
        <fullName evidence="8">Putative beta-barrel assembly-enhancing protease</fullName>
        <ecNumber evidence="8">3.4.-.-</ecNumber>
    </recommendedName>
</protein>
<keyword evidence="1 8" id="KW-0645">Protease</keyword>
<dbReference type="InterPro" id="IPR030873">
    <property type="entry name" value="Protease_BepA"/>
</dbReference>
<keyword evidence="7 8" id="KW-0482">Metalloprotease</keyword>
<dbReference type="EC" id="3.4.-.-" evidence="8"/>
<keyword evidence="3 8" id="KW-0732">Signal</keyword>
<sequence length="596" mass="64283">MLAGLLKWGLLRSSPDYGGRTGPLPALRTEHRDLAERRTGAPVERCLTGDSRPAFAPASCSTCGAPAFHRGTLLLRSLLAAAIVIAVAAPLACAQETRLPDIGSSAGELITPAQEDAYGAMTLAQLRHFDYVLEDPLIDSWLDTLGHRLAGASDDTKRHYTFFMLRDRQINAFATLGGYVAMNSGLVLAADREDEVAGVLAHEISHITQQHVLRSVERQKQDQIPTLLALLGAIVVAQQAHGNTGADAASAAMSAAMGLAAQRQINFTRANETEADRVGMQLLARSHFDPRAMADFFAKLQSRMRTNEASAFGDEEPDYLRSHPMTLARITEARDRAERLRTQPNYSGTFATDNPMLPAGLRLEAGTGAGPTGLFDYARERLRVMSALTPAAAIQEYTAIKSSRALTDAEQYGLAVAFTLAGQPKSALPLLTAVVARKPADVWPQLALGEVEAASGNGAAADARFEALLRKTPASRAVVLTYAKVLGERSSPAAGKRAQAILRPLMSSLSEDPVFQRTFARASEIADDPVRAGEAHAEAAYLSGRPELALVQLNTLKKRPDLDYYSRTRIESRIAAITPTVLELHRQGIHDEDLKR</sequence>
<feature type="active site" evidence="8">
    <location>
        <position position="203"/>
    </location>
</feature>
<dbReference type="GO" id="GO:0016020">
    <property type="term" value="C:membrane"/>
    <property type="evidence" value="ECO:0007669"/>
    <property type="project" value="InterPro"/>
</dbReference>
<dbReference type="Proteomes" id="UP000323164">
    <property type="component" value="Unassembled WGS sequence"/>
</dbReference>
<dbReference type="SUPFAM" id="SSF48452">
    <property type="entry name" value="TPR-like"/>
    <property type="match status" value="1"/>
</dbReference>
<organism evidence="10 11">
    <name type="scientific">Cognatilysobacter lacus</name>
    <dbReference type="NCBI Taxonomy" id="1643323"/>
    <lineage>
        <taxon>Bacteria</taxon>
        <taxon>Pseudomonadati</taxon>
        <taxon>Pseudomonadota</taxon>
        <taxon>Gammaproteobacteria</taxon>
        <taxon>Lysobacterales</taxon>
        <taxon>Lysobacteraceae</taxon>
        <taxon>Cognatilysobacter</taxon>
    </lineage>
</organism>
<evidence type="ECO:0000256" key="8">
    <source>
        <dbReference type="HAMAP-Rule" id="MF_00997"/>
    </source>
</evidence>
<dbReference type="InterPro" id="IPR001915">
    <property type="entry name" value="Peptidase_M48"/>
</dbReference>
<evidence type="ECO:0000313" key="10">
    <source>
        <dbReference type="EMBL" id="TZF91730.1"/>
    </source>
</evidence>
<evidence type="ECO:0000256" key="1">
    <source>
        <dbReference type="ARBA" id="ARBA00022670"/>
    </source>
</evidence>
<feature type="binding site" evidence="8">
    <location>
        <position position="272"/>
    </location>
    <ligand>
        <name>Zn(2+)</name>
        <dbReference type="ChEBI" id="CHEBI:29105"/>
        <note>catalytic</note>
    </ligand>
</feature>